<accession>A0A5B7GAH7</accession>
<name>A0A5B7GAH7_PORTR</name>
<proteinExistence type="predicted"/>
<gene>
    <name evidence="1" type="ORF">E2C01_048415</name>
</gene>
<sequence length="129" mass="14241">MSWWPYQKIGGVYIPPSDSPYFNSVQHGALASHTVSHGDVIVMSDFNGRVGQPHLVDEAGCVYLYDSVKDRVMIELGSYTCTKMYEDQTMALLSFALDIKKGKVISAKDLVESRYLGIKLSAQGTSLCL</sequence>
<dbReference type="Proteomes" id="UP000324222">
    <property type="component" value="Unassembled WGS sequence"/>
</dbReference>
<evidence type="ECO:0000313" key="1">
    <source>
        <dbReference type="EMBL" id="MPC54496.1"/>
    </source>
</evidence>
<protein>
    <submittedName>
        <fullName evidence="1">Uncharacterized protein</fullName>
    </submittedName>
</protein>
<comment type="caution">
    <text evidence="1">The sequence shown here is derived from an EMBL/GenBank/DDBJ whole genome shotgun (WGS) entry which is preliminary data.</text>
</comment>
<evidence type="ECO:0000313" key="2">
    <source>
        <dbReference type="Proteomes" id="UP000324222"/>
    </source>
</evidence>
<dbReference type="AlphaFoldDB" id="A0A5B7GAH7"/>
<organism evidence="1 2">
    <name type="scientific">Portunus trituberculatus</name>
    <name type="common">Swimming crab</name>
    <name type="synonym">Neptunus trituberculatus</name>
    <dbReference type="NCBI Taxonomy" id="210409"/>
    <lineage>
        <taxon>Eukaryota</taxon>
        <taxon>Metazoa</taxon>
        <taxon>Ecdysozoa</taxon>
        <taxon>Arthropoda</taxon>
        <taxon>Crustacea</taxon>
        <taxon>Multicrustacea</taxon>
        <taxon>Malacostraca</taxon>
        <taxon>Eumalacostraca</taxon>
        <taxon>Eucarida</taxon>
        <taxon>Decapoda</taxon>
        <taxon>Pleocyemata</taxon>
        <taxon>Brachyura</taxon>
        <taxon>Eubrachyura</taxon>
        <taxon>Portunoidea</taxon>
        <taxon>Portunidae</taxon>
        <taxon>Portuninae</taxon>
        <taxon>Portunus</taxon>
    </lineage>
</organism>
<keyword evidence="2" id="KW-1185">Reference proteome</keyword>
<reference evidence="1 2" key="1">
    <citation type="submission" date="2019-05" db="EMBL/GenBank/DDBJ databases">
        <title>Another draft genome of Portunus trituberculatus and its Hox gene families provides insights of decapod evolution.</title>
        <authorList>
            <person name="Jeong J.-H."/>
            <person name="Song I."/>
            <person name="Kim S."/>
            <person name="Choi T."/>
            <person name="Kim D."/>
            <person name="Ryu S."/>
            <person name="Kim W."/>
        </authorList>
    </citation>
    <scope>NUCLEOTIDE SEQUENCE [LARGE SCALE GENOMIC DNA]</scope>
    <source>
        <tissue evidence="1">Muscle</tissue>
    </source>
</reference>
<dbReference type="EMBL" id="VSRR010012398">
    <property type="protein sequence ID" value="MPC54496.1"/>
    <property type="molecule type" value="Genomic_DNA"/>
</dbReference>